<dbReference type="EMBL" id="CADCVX010000035">
    <property type="protein sequence ID" value="CAA9483484.1"/>
    <property type="molecule type" value="Genomic_DNA"/>
</dbReference>
<evidence type="ECO:0000256" key="1">
    <source>
        <dbReference type="SAM" id="MobiDB-lite"/>
    </source>
</evidence>
<feature type="compositionally biased region" description="Polar residues" evidence="1">
    <location>
        <begin position="16"/>
        <end position="33"/>
    </location>
</feature>
<keyword evidence="2" id="KW-0012">Acyltransferase</keyword>
<feature type="region of interest" description="Disordered" evidence="1">
    <location>
        <begin position="1"/>
        <end position="50"/>
    </location>
</feature>
<reference evidence="2" key="1">
    <citation type="submission" date="2020-02" db="EMBL/GenBank/DDBJ databases">
        <authorList>
            <person name="Meier V. D."/>
        </authorList>
    </citation>
    <scope>NUCLEOTIDE SEQUENCE</scope>
    <source>
        <strain evidence="2">AVDCRST_MAG91</strain>
    </source>
</reference>
<dbReference type="GO" id="GO:0016746">
    <property type="term" value="F:acyltransferase activity"/>
    <property type="evidence" value="ECO:0007669"/>
    <property type="project" value="UniProtKB-KW"/>
</dbReference>
<name>A0A6J4S2L2_9SPHN</name>
<keyword evidence="2" id="KW-0449">Lipoprotein</keyword>
<protein>
    <submittedName>
        <fullName evidence="2">Apolipoprotein N-acyltransferase / Copper homeostasis protein CutE</fullName>
    </submittedName>
</protein>
<proteinExistence type="predicted"/>
<dbReference type="AlphaFoldDB" id="A0A6J4S2L2"/>
<evidence type="ECO:0000313" key="2">
    <source>
        <dbReference type="EMBL" id="CAA9483484.1"/>
    </source>
</evidence>
<accession>A0A6J4S2L2</accession>
<feature type="non-terminal residue" evidence="2">
    <location>
        <position position="1"/>
    </location>
</feature>
<sequence length="50" mass="5311">WGYRSATRSSSPATSLIATTAPISSSTRPTTRGSAAGARPSTWRRRGFAR</sequence>
<keyword evidence="2" id="KW-0808">Transferase</keyword>
<organism evidence="2">
    <name type="scientific">uncultured Sphingomonadaceae bacterium</name>
    <dbReference type="NCBI Taxonomy" id="169976"/>
    <lineage>
        <taxon>Bacteria</taxon>
        <taxon>Pseudomonadati</taxon>
        <taxon>Pseudomonadota</taxon>
        <taxon>Alphaproteobacteria</taxon>
        <taxon>Sphingomonadales</taxon>
        <taxon>Sphingomonadaceae</taxon>
        <taxon>environmental samples</taxon>
    </lineage>
</organism>
<feature type="compositionally biased region" description="Low complexity" evidence="1">
    <location>
        <begin position="1"/>
        <end position="15"/>
    </location>
</feature>
<feature type="non-terminal residue" evidence="2">
    <location>
        <position position="50"/>
    </location>
</feature>
<gene>
    <name evidence="2" type="ORF">AVDCRST_MAG91-144</name>
</gene>